<dbReference type="AlphaFoldDB" id="A0A518DJ86"/>
<feature type="transmembrane region" description="Helical" evidence="7">
    <location>
        <begin position="276"/>
        <end position="299"/>
    </location>
</feature>
<dbReference type="OrthoDB" id="9783757at2"/>
<proteinExistence type="inferred from homology"/>
<feature type="transmembrane region" description="Helical" evidence="7">
    <location>
        <begin position="15"/>
        <end position="35"/>
    </location>
</feature>
<feature type="transmembrane region" description="Helical" evidence="7">
    <location>
        <begin position="116"/>
        <end position="139"/>
    </location>
</feature>
<dbReference type="InterPro" id="IPR051788">
    <property type="entry name" value="MFS_Transporter"/>
</dbReference>
<evidence type="ECO:0000313" key="8">
    <source>
        <dbReference type="EMBL" id="QDU91535.1"/>
    </source>
</evidence>
<comment type="similarity">
    <text evidence="2">Belongs to the major facilitator superfamily.</text>
</comment>
<keyword evidence="4 7" id="KW-0812">Transmembrane</keyword>
<feature type="transmembrane region" description="Helical" evidence="7">
    <location>
        <begin position="55"/>
        <end position="73"/>
    </location>
</feature>
<dbReference type="SUPFAM" id="SSF103473">
    <property type="entry name" value="MFS general substrate transporter"/>
    <property type="match status" value="1"/>
</dbReference>
<dbReference type="InterPro" id="IPR011701">
    <property type="entry name" value="MFS"/>
</dbReference>
<protein>
    <submittedName>
        <fullName evidence="8">Major Facilitator Superfamily protein</fullName>
    </submittedName>
</protein>
<keyword evidence="6 7" id="KW-0472">Membrane</keyword>
<dbReference type="PANTHER" id="PTHR23514">
    <property type="entry name" value="BYPASS OF STOP CODON PROTEIN 6"/>
    <property type="match status" value="1"/>
</dbReference>
<feature type="transmembrane region" description="Helical" evidence="7">
    <location>
        <begin position="311"/>
        <end position="331"/>
    </location>
</feature>
<evidence type="ECO:0000256" key="6">
    <source>
        <dbReference type="ARBA" id="ARBA00023136"/>
    </source>
</evidence>
<dbReference type="Gene3D" id="1.20.1250.20">
    <property type="entry name" value="MFS general substrate transporter like domains"/>
    <property type="match status" value="2"/>
</dbReference>
<evidence type="ECO:0000256" key="5">
    <source>
        <dbReference type="ARBA" id="ARBA00022989"/>
    </source>
</evidence>
<dbReference type="GO" id="GO:0016020">
    <property type="term" value="C:membrane"/>
    <property type="evidence" value="ECO:0007669"/>
    <property type="project" value="TreeGrafter"/>
</dbReference>
<sequence>MADNSRNNGAPSMKLFWGCFLALITTAFGFITRIFLLSEWEAEFGLNKATSGELFGMGIWPFAISIIGFSLFIDRIGYKTAMVISFLGYLVWSAVAVAAYFVSDGGNGDPALGYNLLYWGSLVLGLSNGAVEAYINPVVATMFSRDKTKWLNILHAGWPGGLVIAGLLSIGLNSLNTADYTLPWWIKIAIIVPPALVFFLMLIGEKFPQQERVASGVSYREMLAEFGVLGTAIASLLIVLQLNQSFPGVNPWVFPALGVAAVVAMGLYTGSLGNPLLFVLALIMMPLATTEIGTDGWIAGIMENVAKTEGFHPGLVLVYTSAIMVVLRFFAGPIIHKISPIGLLIVSCALAIAGLYTLSFTQGMMIFAAATLYGIGKSFFWPTMLGLAAEQTPKGGALTLNALGGIGMLAVGTLGGVYIGALQDTRMTQGVAESKELAEEAPELFDADGRLAVQSEEVKYKFINYPVVDEVKVAKALAGQSESEQEAIRAQITEIGDSKKQGALADMCVFPATMLVAYVLLGLYFQSRGGYRAEVIESHPA</sequence>
<comment type="subcellular location">
    <subcellularLocation>
        <location evidence="1">Endomembrane system</location>
        <topology evidence="1">Multi-pass membrane protein</topology>
    </subcellularLocation>
</comment>
<dbReference type="CDD" id="cd06174">
    <property type="entry name" value="MFS"/>
    <property type="match status" value="1"/>
</dbReference>
<feature type="transmembrane region" description="Helical" evidence="7">
    <location>
        <begin position="400"/>
        <end position="421"/>
    </location>
</feature>
<evidence type="ECO:0000256" key="4">
    <source>
        <dbReference type="ARBA" id="ARBA00022692"/>
    </source>
</evidence>
<evidence type="ECO:0000256" key="3">
    <source>
        <dbReference type="ARBA" id="ARBA00022448"/>
    </source>
</evidence>
<feature type="transmembrane region" description="Helical" evidence="7">
    <location>
        <begin position="184"/>
        <end position="203"/>
    </location>
</feature>
<feature type="transmembrane region" description="Helical" evidence="7">
    <location>
        <begin position="151"/>
        <end position="172"/>
    </location>
</feature>
<gene>
    <name evidence="8" type="ORF">Pla175_49640</name>
</gene>
<organism evidence="8 9">
    <name type="scientific">Pirellulimonas nuda</name>
    <dbReference type="NCBI Taxonomy" id="2528009"/>
    <lineage>
        <taxon>Bacteria</taxon>
        <taxon>Pseudomonadati</taxon>
        <taxon>Planctomycetota</taxon>
        <taxon>Planctomycetia</taxon>
        <taxon>Pirellulales</taxon>
        <taxon>Lacipirellulaceae</taxon>
        <taxon>Pirellulimonas</taxon>
    </lineage>
</organism>
<evidence type="ECO:0000256" key="7">
    <source>
        <dbReference type="SAM" id="Phobius"/>
    </source>
</evidence>
<accession>A0A518DJ86</accession>
<dbReference type="Proteomes" id="UP000317429">
    <property type="component" value="Chromosome"/>
</dbReference>
<dbReference type="EMBL" id="CP036291">
    <property type="protein sequence ID" value="QDU91535.1"/>
    <property type="molecule type" value="Genomic_DNA"/>
</dbReference>
<feature type="transmembrane region" description="Helical" evidence="7">
    <location>
        <begin position="252"/>
        <end position="269"/>
    </location>
</feature>
<feature type="transmembrane region" description="Helical" evidence="7">
    <location>
        <begin position="338"/>
        <end position="358"/>
    </location>
</feature>
<feature type="transmembrane region" description="Helical" evidence="7">
    <location>
        <begin position="364"/>
        <end position="388"/>
    </location>
</feature>
<feature type="transmembrane region" description="Helical" evidence="7">
    <location>
        <begin position="223"/>
        <end position="240"/>
    </location>
</feature>
<feature type="transmembrane region" description="Helical" evidence="7">
    <location>
        <begin position="80"/>
        <end position="101"/>
    </location>
</feature>
<dbReference type="KEGG" id="pnd:Pla175_49640"/>
<dbReference type="GO" id="GO:0012505">
    <property type="term" value="C:endomembrane system"/>
    <property type="evidence" value="ECO:0007669"/>
    <property type="project" value="UniProtKB-SubCell"/>
</dbReference>
<dbReference type="GO" id="GO:0022857">
    <property type="term" value="F:transmembrane transporter activity"/>
    <property type="evidence" value="ECO:0007669"/>
    <property type="project" value="InterPro"/>
</dbReference>
<evidence type="ECO:0000256" key="2">
    <source>
        <dbReference type="ARBA" id="ARBA00008335"/>
    </source>
</evidence>
<feature type="transmembrane region" description="Helical" evidence="7">
    <location>
        <begin position="503"/>
        <end position="525"/>
    </location>
</feature>
<name>A0A518DJ86_9BACT</name>
<dbReference type="InterPro" id="IPR036259">
    <property type="entry name" value="MFS_trans_sf"/>
</dbReference>
<keyword evidence="5 7" id="KW-1133">Transmembrane helix</keyword>
<dbReference type="Pfam" id="PF07690">
    <property type="entry name" value="MFS_1"/>
    <property type="match status" value="1"/>
</dbReference>
<dbReference type="PANTHER" id="PTHR23514:SF3">
    <property type="entry name" value="BYPASS OF STOP CODON PROTEIN 6"/>
    <property type="match status" value="1"/>
</dbReference>
<keyword evidence="9" id="KW-1185">Reference proteome</keyword>
<dbReference type="RefSeq" id="WP_145291706.1">
    <property type="nucleotide sequence ID" value="NZ_CP036291.1"/>
</dbReference>
<keyword evidence="3" id="KW-0813">Transport</keyword>
<reference evidence="8 9" key="1">
    <citation type="submission" date="2019-02" db="EMBL/GenBank/DDBJ databases">
        <title>Deep-cultivation of Planctomycetes and their phenomic and genomic characterization uncovers novel biology.</title>
        <authorList>
            <person name="Wiegand S."/>
            <person name="Jogler M."/>
            <person name="Boedeker C."/>
            <person name="Pinto D."/>
            <person name="Vollmers J."/>
            <person name="Rivas-Marin E."/>
            <person name="Kohn T."/>
            <person name="Peeters S.H."/>
            <person name="Heuer A."/>
            <person name="Rast P."/>
            <person name="Oberbeckmann S."/>
            <person name="Bunk B."/>
            <person name="Jeske O."/>
            <person name="Meyerdierks A."/>
            <person name="Storesund J.E."/>
            <person name="Kallscheuer N."/>
            <person name="Luecker S."/>
            <person name="Lage O.M."/>
            <person name="Pohl T."/>
            <person name="Merkel B.J."/>
            <person name="Hornburger P."/>
            <person name="Mueller R.-W."/>
            <person name="Bruemmer F."/>
            <person name="Labrenz M."/>
            <person name="Spormann A.M."/>
            <person name="Op den Camp H."/>
            <person name="Overmann J."/>
            <person name="Amann R."/>
            <person name="Jetten M.S.M."/>
            <person name="Mascher T."/>
            <person name="Medema M.H."/>
            <person name="Devos D.P."/>
            <person name="Kaster A.-K."/>
            <person name="Ovreas L."/>
            <person name="Rohde M."/>
            <person name="Galperin M.Y."/>
            <person name="Jogler C."/>
        </authorList>
    </citation>
    <scope>NUCLEOTIDE SEQUENCE [LARGE SCALE GENOMIC DNA]</scope>
    <source>
        <strain evidence="8 9">Pla175</strain>
    </source>
</reference>
<evidence type="ECO:0000256" key="1">
    <source>
        <dbReference type="ARBA" id="ARBA00004127"/>
    </source>
</evidence>
<evidence type="ECO:0000313" key="9">
    <source>
        <dbReference type="Proteomes" id="UP000317429"/>
    </source>
</evidence>